<dbReference type="InterPro" id="IPR052337">
    <property type="entry name" value="SAT4-like"/>
</dbReference>
<reference evidence="9" key="1">
    <citation type="submission" date="2021-10" db="EMBL/GenBank/DDBJ databases">
        <authorList>
            <person name="Piombo E."/>
        </authorList>
    </citation>
    <scope>NUCLEOTIDE SEQUENCE</scope>
</reference>
<gene>
    <name evidence="9" type="ORF">CSOL1703_00012297</name>
</gene>
<feature type="region of interest" description="Disordered" evidence="6">
    <location>
        <begin position="290"/>
        <end position="368"/>
    </location>
</feature>
<keyword evidence="2 7" id="KW-0812">Transmembrane</keyword>
<comment type="similarity">
    <text evidence="5">Belongs to the SAT4 family.</text>
</comment>
<dbReference type="Pfam" id="PF20684">
    <property type="entry name" value="Fung_rhodopsin"/>
    <property type="match status" value="1"/>
</dbReference>
<comment type="caution">
    <text evidence="9">The sequence shown here is derived from an EMBL/GenBank/DDBJ whole genome shotgun (WGS) entry which is preliminary data.</text>
</comment>
<feature type="transmembrane region" description="Helical" evidence="7">
    <location>
        <begin position="183"/>
        <end position="204"/>
    </location>
</feature>
<keyword evidence="4 7" id="KW-0472">Membrane</keyword>
<feature type="transmembrane region" description="Helical" evidence="7">
    <location>
        <begin position="6"/>
        <end position="29"/>
    </location>
</feature>
<proteinExistence type="inferred from homology"/>
<accession>A0A9N9W9P4</accession>
<feature type="transmembrane region" description="Helical" evidence="7">
    <location>
        <begin position="107"/>
        <end position="125"/>
    </location>
</feature>
<keyword evidence="3 7" id="KW-1133">Transmembrane helix</keyword>
<dbReference type="EMBL" id="CABFOC020000013">
    <property type="protein sequence ID" value="CAH0045669.1"/>
    <property type="molecule type" value="Genomic_DNA"/>
</dbReference>
<evidence type="ECO:0000256" key="1">
    <source>
        <dbReference type="ARBA" id="ARBA00004141"/>
    </source>
</evidence>
<comment type="subcellular location">
    <subcellularLocation>
        <location evidence="1">Membrane</location>
        <topology evidence="1">Multi-pass membrane protein</topology>
    </subcellularLocation>
</comment>
<dbReference type="PANTHER" id="PTHR33048">
    <property type="entry name" value="PTH11-LIKE INTEGRAL MEMBRANE PROTEIN (AFU_ORTHOLOGUE AFUA_5G11245)"/>
    <property type="match status" value="1"/>
</dbReference>
<evidence type="ECO:0000259" key="8">
    <source>
        <dbReference type="Pfam" id="PF20684"/>
    </source>
</evidence>
<protein>
    <recommendedName>
        <fullName evidence="8">Rhodopsin domain-containing protein</fullName>
    </recommendedName>
</protein>
<sequence length="368" mass="40988">MNDMRPLAHAIISILFAVTYITIPMRIWVRGVSMKSFGWDDWVMTSMLILFPGQEALLTFFLMKGAGLHLEQVIAEDPGNVTHLLKVDISEFLSVLNFLTGLLAEEFYYATLQFLVKMCFLLFFFRLSQARAFVWSLWAVIALNTLGTIAILLFYGLQCLPLEAFYYPERHPDVKCINAKITYFFPFTLIFLVDVCILILPIPTIMSLQMTLKRKVAVISVITTGGSAVLAGGLRAIILMEFARSPDFSWSLGKMVMMSAVEIDLGILAANMPALKAFYKCWREGKLGAGQGQSLAYGDSTKDSRGTRNGGLELSSGVSRPKPGPSANTGVMERLPSTESEEKLWDLPKQKPKKAEYESSWRSAEASS</sequence>
<feature type="transmembrane region" description="Helical" evidence="7">
    <location>
        <begin position="132"/>
        <end position="157"/>
    </location>
</feature>
<evidence type="ECO:0000256" key="5">
    <source>
        <dbReference type="ARBA" id="ARBA00038359"/>
    </source>
</evidence>
<evidence type="ECO:0000256" key="4">
    <source>
        <dbReference type="ARBA" id="ARBA00023136"/>
    </source>
</evidence>
<dbReference type="InterPro" id="IPR049326">
    <property type="entry name" value="Rhodopsin_dom_fungi"/>
</dbReference>
<feature type="transmembrane region" description="Helical" evidence="7">
    <location>
        <begin position="216"/>
        <end position="238"/>
    </location>
</feature>
<evidence type="ECO:0000256" key="6">
    <source>
        <dbReference type="SAM" id="MobiDB-lite"/>
    </source>
</evidence>
<dbReference type="Proteomes" id="UP000775872">
    <property type="component" value="Unassembled WGS sequence"/>
</dbReference>
<dbReference type="OrthoDB" id="5329176at2759"/>
<feature type="domain" description="Rhodopsin" evidence="8">
    <location>
        <begin position="25"/>
        <end position="279"/>
    </location>
</feature>
<evidence type="ECO:0000313" key="9">
    <source>
        <dbReference type="EMBL" id="CAH0045669.1"/>
    </source>
</evidence>
<dbReference type="GO" id="GO:0016020">
    <property type="term" value="C:membrane"/>
    <property type="evidence" value="ECO:0007669"/>
    <property type="project" value="UniProtKB-SubCell"/>
</dbReference>
<evidence type="ECO:0000256" key="2">
    <source>
        <dbReference type="ARBA" id="ARBA00022692"/>
    </source>
</evidence>
<organism evidence="9 10">
    <name type="scientific">Clonostachys solani</name>
    <dbReference type="NCBI Taxonomy" id="160281"/>
    <lineage>
        <taxon>Eukaryota</taxon>
        <taxon>Fungi</taxon>
        <taxon>Dikarya</taxon>
        <taxon>Ascomycota</taxon>
        <taxon>Pezizomycotina</taxon>
        <taxon>Sordariomycetes</taxon>
        <taxon>Hypocreomycetidae</taxon>
        <taxon>Hypocreales</taxon>
        <taxon>Bionectriaceae</taxon>
        <taxon>Clonostachys</taxon>
    </lineage>
</organism>
<feature type="compositionally biased region" description="Basic and acidic residues" evidence="6">
    <location>
        <begin position="340"/>
        <end position="359"/>
    </location>
</feature>
<dbReference type="AlphaFoldDB" id="A0A9N9W9P4"/>
<name>A0A9N9W9P4_9HYPO</name>
<evidence type="ECO:0000256" key="7">
    <source>
        <dbReference type="SAM" id="Phobius"/>
    </source>
</evidence>
<keyword evidence="10" id="KW-1185">Reference proteome</keyword>
<evidence type="ECO:0000313" key="10">
    <source>
        <dbReference type="Proteomes" id="UP000775872"/>
    </source>
</evidence>
<evidence type="ECO:0000256" key="3">
    <source>
        <dbReference type="ARBA" id="ARBA00022989"/>
    </source>
</evidence>
<dbReference type="PANTHER" id="PTHR33048:SF146">
    <property type="entry name" value="INTEGRAL MEMBRANE PROTEIN"/>
    <property type="match status" value="1"/>
</dbReference>